<dbReference type="Proteomes" id="UP000248395">
    <property type="component" value="Unassembled WGS sequence"/>
</dbReference>
<keyword evidence="3" id="KW-0648">Protein biosynthesis</keyword>
<accession>A0A318JVE6</accession>
<keyword evidence="2" id="KW-0810">Translation regulation</keyword>
<name>A0A318JVE6_9NEIS</name>
<dbReference type="AlphaFoldDB" id="A0A318JVE6"/>
<dbReference type="InterPro" id="IPR036877">
    <property type="entry name" value="SUI1_dom_sf"/>
</dbReference>
<keyword evidence="6" id="KW-1185">Reference proteome</keyword>
<dbReference type="EMBL" id="QJKC01000006">
    <property type="protein sequence ID" value="PXX48814.1"/>
    <property type="molecule type" value="Genomic_DNA"/>
</dbReference>
<dbReference type="GO" id="GO:0001731">
    <property type="term" value="P:formation of translation preinitiation complex"/>
    <property type="evidence" value="ECO:0007669"/>
    <property type="project" value="TreeGrafter"/>
</dbReference>
<dbReference type="NCBIfam" id="TIGR01158">
    <property type="entry name" value="SUI1_rel"/>
    <property type="match status" value="1"/>
</dbReference>
<dbReference type="Gene3D" id="3.30.780.10">
    <property type="entry name" value="SUI1-like domain"/>
    <property type="match status" value="1"/>
</dbReference>
<proteinExistence type="inferred from homology"/>
<dbReference type="InterPro" id="IPR005872">
    <property type="entry name" value="SUI1_arc_bac"/>
</dbReference>
<dbReference type="Pfam" id="PF01253">
    <property type="entry name" value="SUI1"/>
    <property type="match status" value="1"/>
</dbReference>
<dbReference type="InterPro" id="IPR001950">
    <property type="entry name" value="SUI1"/>
</dbReference>
<dbReference type="CDD" id="cd11567">
    <property type="entry name" value="YciH_like"/>
    <property type="match status" value="1"/>
</dbReference>
<dbReference type="NCBIfam" id="NF005297">
    <property type="entry name" value="PRK06824.1"/>
    <property type="match status" value="1"/>
</dbReference>
<feature type="domain" description="SUI1" evidence="4">
    <location>
        <begin position="45"/>
        <end position="111"/>
    </location>
</feature>
<organism evidence="5 6">
    <name type="scientific">Aquitalea magnusonii</name>
    <dbReference type="NCBI Taxonomy" id="332411"/>
    <lineage>
        <taxon>Bacteria</taxon>
        <taxon>Pseudomonadati</taxon>
        <taxon>Pseudomonadota</taxon>
        <taxon>Betaproteobacteria</taxon>
        <taxon>Neisseriales</taxon>
        <taxon>Chromobacteriaceae</taxon>
        <taxon>Aquitalea</taxon>
    </lineage>
</organism>
<keyword evidence="5" id="KW-0396">Initiation factor</keyword>
<dbReference type="PROSITE" id="PS50296">
    <property type="entry name" value="SUI1"/>
    <property type="match status" value="1"/>
</dbReference>
<dbReference type="InterPro" id="IPR050318">
    <property type="entry name" value="DENR/SUI1_TIF"/>
</dbReference>
<comment type="caution">
    <text evidence="5">The sequence shown here is derived from an EMBL/GenBank/DDBJ whole genome shotgun (WGS) entry which is preliminary data.</text>
</comment>
<dbReference type="OrthoDB" id="9792915at2"/>
<dbReference type="GO" id="GO:0003743">
    <property type="term" value="F:translation initiation factor activity"/>
    <property type="evidence" value="ECO:0007669"/>
    <property type="project" value="UniProtKB-KW"/>
</dbReference>
<evidence type="ECO:0000259" key="4">
    <source>
        <dbReference type="PROSITE" id="PS50296"/>
    </source>
</evidence>
<dbReference type="PANTHER" id="PTHR12789">
    <property type="entry name" value="DENSITY-REGULATED PROTEIN HOMOLOG"/>
    <property type="match status" value="1"/>
</dbReference>
<dbReference type="GO" id="GO:0002188">
    <property type="term" value="P:translation reinitiation"/>
    <property type="evidence" value="ECO:0007669"/>
    <property type="project" value="TreeGrafter"/>
</dbReference>
<protein>
    <submittedName>
        <fullName evidence="5">Translation initiation factor 1 (eIF-1/SUI1)</fullName>
    </submittedName>
</protein>
<evidence type="ECO:0000313" key="6">
    <source>
        <dbReference type="Proteomes" id="UP000248395"/>
    </source>
</evidence>
<reference evidence="5 6" key="1">
    <citation type="submission" date="2018-05" db="EMBL/GenBank/DDBJ databases">
        <title>Genomic Encyclopedia of Type Strains, Phase IV (KMG-IV): sequencing the most valuable type-strain genomes for metagenomic binning, comparative biology and taxonomic classification.</title>
        <authorList>
            <person name="Goeker M."/>
        </authorList>
    </citation>
    <scope>NUCLEOTIDE SEQUENCE [LARGE SCALE GENOMIC DNA]</scope>
    <source>
        <strain evidence="5 6">DSM 25134</strain>
    </source>
</reference>
<dbReference type="RefSeq" id="WP_059285727.1">
    <property type="nucleotide sequence ID" value="NZ_LNQU01000038.1"/>
</dbReference>
<dbReference type="PIRSF" id="PIRSF037511">
    <property type="entry name" value="Transl_init_SUI1_pro"/>
    <property type="match status" value="1"/>
</dbReference>
<sequence>MKSKSSSGGLVYSTEHGRMCPDCRQPVDACRCQQDSLPSGDGIVRVSRENKGRGGKTVTLVKGVLRDSAGLTALGKQLKNACGSGGTVKDGNIEIQGDHVTTVIATLQKLGFQVKRAGA</sequence>
<dbReference type="GO" id="GO:0003729">
    <property type="term" value="F:mRNA binding"/>
    <property type="evidence" value="ECO:0007669"/>
    <property type="project" value="TreeGrafter"/>
</dbReference>
<dbReference type="GO" id="GO:0006417">
    <property type="term" value="P:regulation of translation"/>
    <property type="evidence" value="ECO:0007669"/>
    <property type="project" value="UniProtKB-KW"/>
</dbReference>
<dbReference type="SUPFAM" id="SSF55159">
    <property type="entry name" value="eIF1-like"/>
    <property type="match status" value="1"/>
</dbReference>
<gene>
    <name evidence="5" type="ORF">DFR38_106191</name>
</gene>
<evidence type="ECO:0000256" key="3">
    <source>
        <dbReference type="ARBA" id="ARBA00022917"/>
    </source>
</evidence>
<evidence type="ECO:0000256" key="2">
    <source>
        <dbReference type="ARBA" id="ARBA00022845"/>
    </source>
</evidence>
<evidence type="ECO:0000313" key="5">
    <source>
        <dbReference type="EMBL" id="PXX48814.1"/>
    </source>
</evidence>
<evidence type="ECO:0000256" key="1">
    <source>
        <dbReference type="ARBA" id="ARBA00005422"/>
    </source>
</evidence>
<comment type="similarity">
    <text evidence="1">Belongs to the SUI1 family.</text>
</comment>
<dbReference type="PANTHER" id="PTHR12789:SF0">
    <property type="entry name" value="DENSITY-REGULATED PROTEIN"/>
    <property type="match status" value="1"/>
</dbReference>